<dbReference type="Pfam" id="PF20882">
    <property type="entry name" value="Sos7"/>
    <property type="match status" value="1"/>
</dbReference>
<gene>
    <name evidence="3" type="ORF">B0T22DRAFT_455517</name>
</gene>
<dbReference type="InterPro" id="IPR048781">
    <property type="entry name" value="Sos7_CC"/>
</dbReference>
<dbReference type="Proteomes" id="UP001270362">
    <property type="component" value="Unassembled WGS sequence"/>
</dbReference>
<dbReference type="GO" id="GO:0051315">
    <property type="term" value="P:attachment of mitotic spindle microtubules to kinetochore"/>
    <property type="evidence" value="ECO:0007669"/>
    <property type="project" value="TreeGrafter"/>
</dbReference>
<accession>A0AAE0XLI8</accession>
<dbReference type="EMBL" id="JAULSO010000001">
    <property type="protein sequence ID" value="KAK3695520.1"/>
    <property type="molecule type" value="Genomic_DNA"/>
</dbReference>
<evidence type="ECO:0000313" key="3">
    <source>
        <dbReference type="EMBL" id="KAK3695520.1"/>
    </source>
</evidence>
<dbReference type="GO" id="GO:0000776">
    <property type="term" value="C:kinetochore"/>
    <property type="evidence" value="ECO:0007669"/>
    <property type="project" value="InterPro"/>
</dbReference>
<name>A0AAE0XLI8_9PEZI</name>
<organism evidence="3 4">
    <name type="scientific">Podospora appendiculata</name>
    <dbReference type="NCBI Taxonomy" id="314037"/>
    <lineage>
        <taxon>Eukaryota</taxon>
        <taxon>Fungi</taxon>
        <taxon>Dikarya</taxon>
        <taxon>Ascomycota</taxon>
        <taxon>Pezizomycotina</taxon>
        <taxon>Sordariomycetes</taxon>
        <taxon>Sordariomycetidae</taxon>
        <taxon>Sordariales</taxon>
        <taxon>Podosporaceae</taxon>
        <taxon>Podospora</taxon>
    </lineage>
</organism>
<evidence type="ECO:0000256" key="1">
    <source>
        <dbReference type="SAM" id="MobiDB-lite"/>
    </source>
</evidence>
<dbReference type="InterPro" id="IPR037475">
    <property type="entry name" value="Sos7"/>
</dbReference>
<dbReference type="GO" id="GO:0034501">
    <property type="term" value="P:protein localization to kinetochore"/>
    <property type="evidence" value="ECO:0007669"/>
    <property type="project" value="InterPro"/>
</dbReference>
<protein>
    <recommendedName>
        <fullName evidence="2">Kinetochore protein Sos7 coiled-coil domain-containing protein</fullName>
    </recommendedName>
</protein>
<reference evidence="3" key="1">
    <citation type="journal article" date="2023" name="Mol. Phylogenet. Evol.">
        <title>Genome-scale phylogeny and comparative genomics of the fungal order Sordariales.</title>
        <authorList>
            <person name="Hensen N."/>
            <person name="Bonometti L."/>
            <person name="Westerberg I."/>
            <person name="Brannstrom I.O."/>
            <person name="Guillou S."/>
            <person name="Cros-Aarteil S."/>
            <person name="Calhoun S."/>
            <person name="Haridas S."/>
            <person name="Kuo A."/>
            <person name="Mondo S."/>
            <person name="Pangilinan J."/>
            <person name="Riley R."/>
            <person name="LaButti K."/>
            <person name="Andreopoulos B."/>
            <person name="Lipzen A."/>
            <person name="Chen C."/>
            <person name="Yan M."/>
            <person name="Daum C."/>
            <person name="Ng V."/>
            <person name="Clum A."/>
            <person name="Steindorff A."/>
            <person name="Ohm R.A."/>
            <person name="Martin F."/>
            <person name="Silar P."/>
            <person name="Natvig D.O."/>
            <person name="Lalanne C."/>
            <person name="Gautier V."/>
            <person name="Ament-Velasquez S.L."/>
            <person name="Kruys A."/>
            <person name="Hutchinson M.I."/>
            <person name="Powell A.J."/>
            <person name="Barry K."/>
            <person name="Miller A.N."/>
            <person name="Grigoriev I.V."/>
            <person name="Debuchy R."/>
            <person name="Gladieux P."/>
            <person name="Hiltunen Thoren M."/>
            <person name="Johannesson H."/>
        </authorList>
    </citation>
    <scope>NUCLEOTIDE SEQUENCE</scope>
    <source>
        <strain evidence="3">CBS 314.62</strain>
    </source>
</reference>
<dbReference type="PANTHER" id="PTHR37329">
    <property type="entry name" value="KINETOCHORE PROTEIN SOS7"/>
    <property type="match status" value="1"/>
</dbReference>
<feature type="region of interest" description="Disordered" evidence="1">
    <location>
        <begin position="253"/>
        <end position="299"/>
    </location>
</feature>
<evidence type="ECO:0000313" key="4">
    <source>
        <dbReference type="Proteomes" id="UP001270362"/>
    </source>
</evidence>
<feature type="domain" description="Kinetochore protein Sos7 coiled-coil" evidence="2">
    <location>
        <begin position="85"/>
        <end position="159"/>
    </location>
</feature>
<reference evidence="3" key="2">
    <citation type="submission" date="2023-06" db="EMBL/GenBank/DDBJ databases">
        <authorList>
            <consortium name="Lawrence Berkeley National Laboratory"/>
            <person name="Haridas S."/>
            <person name="Hensen N."/>
            <person name="Bonometti L."/>
            <person name="Westerberg I."/>
            <person name="Brannstrom I.O."/>
            <person name="Guillou S."/>
            <person name="Cros-Aarteil S."/>
            <person name="Calhoun S."/>
            <person name="Kuo A."/>
            <person name="Mondo S."/>
            <person name="Pangilinan J."/>
            <person name="Riley R."/>
            <person name="Labutti K."/>
            <person name="Andreopoulos B."/>
            <person name="Lipzen A."/>
            <person name="Chen C."/>
            <person name="Yanf M."/>
            <person name="Daum C."/>
            <person name="Ng V."/>
            <person name="Clum A."/>
            <person name="Steindorff A."/>
            <person name="Ohm R."/>
            <person name="Martin F."/>
            <person name="Silar P."/>
            <person name="Natvig D."/>
            <person name="Lalanne C."/>
            <person name="Gautier V."/>
            <person name="Ament-Velasquez S.L."/>
            <person name="Kruys A."/>
            <person name="Hutchinson M.I."/>
            <person name="Powell A.J."/>
            <person name="Barry K."/>
            <person name="Miller A.N."/>
            <person name="Grigoriev I.V."/>
            <person name="Debuchy R."/>
            <person name="Gladieux P."/>
            <person name="Thoren M.H."/>
            <person name="Johannesson H."/>
        </authorList>
    </citation>
    <scope>NUCLEOTIDE SEQUENCE</scope>
    <source>
        <strain evidence="3">CBS 314.62</strain>
    </source>
</reference>
<keyword evidence="4" id="KW-1185">Reference proteome</keyword>
<dbReference type="PANTHER" id="PTHR37329:SF1">
    <property type="entry name" value="KINETOCHORE PROTEIN SOS7"/>
    <property type="match status" value="1"/>
</dbReference>
<proteinExistence type="predicted"/>
<comment type="caution">
    <text evidence="3">The sequence shown here is derived from an EMBL/GenBank/DDBJ whole genome shotgun (WGS) entry which is preliminary data.</text>
</comment>
<evidence type="ECO:0000259" key="2">
    <source>
        <dbReference type="Pfam" id="PF20882"/>
    </source>
</evidence>
<feature type="region of interest" description="Disordered" evidence="1">
    <location>
        <begin position="195"/>
        <end position="218"/>
    </location>
</feature>
<sequence>MARPPSPSKPTPATTTAAARKVLRTLADLTSEHEITIIKISEPIATAQGTVGTNPALGRTSDISTASLDSPTPASLEADLAHYRELFAKLRFSYVEQVTKEKFIRAIVGDPPLIVTPQENAELEAENAAAKAALKALKTEVIDMVADLEARGRRLAARHENITLETAILADLPAKVEELEQQNAALRRAARLVNGEEENEEANGNDSQSGEGMKKKAGLNLPLAKTVALVEERRVRARELDRELEQLSSVVPRKRKEGERLRSETAALETKRANSTAAAREARRRRENAQGGVEDDLEAKGRWYRATETALRQMLDVKE</sequence>
<dbReference type="AlphaFoldDB" id="A0AAE0XLI8"/>